<sequence length="28" mass="3595">MNDVIERAREKRRVIRSWRKDYLLYSQI</sequence>
<comment type="caution">
    <text evidence="1">The sequence shown here is derived from an EMBL/GenBank/DDBJ whole genome shotgun (WGS) entry which is preliminary data.</text>
</comment>
<accession>A0AAD6Q252</accession>
<evidence type="ECO:0000313" key="1">
    <source>
        <dbReference type="EMBL" id="KAJ6976146.1"/>
    </source>
</evidence>
<gene>
    <name evidence="1" type="ORF">NC653_031851</name>
</gene>
<reference evidence="1" key="1">
    <citation type="journal article" date="2023" name="Mol. Ecol. Resour.">
        <title>Chromosome-level genome assembly of a triploid poplar Populus alba 'Berolinensis'.</title>
        <authorList>
            <person name="Chen S."/>
            <person name="Yu Y."/>
            <person name="Wang X."/>
            <person name="Wang S."/>
            <person name="Zhang T."/>
            <person name="Zhou Y."/>
            <person name="He R."/>
            <person name="Meng N."/>
            <person name="Wang Y."/>
            <person name="Liu W."/>
            <person name="Liu Z."/>
            <person name="Liu J."/>
            <person name="Guo Q."/>
            <person name="Huang H."/>
            <person name="Sederoff R.R."/>
            <person name="Wang G."/>
            <person name="Qu G."/>
            <person name="Chen S."/>
        </authorList>
    </citation>
    <scope>NUCLEOTIDE SEQUENCE</scope>
    <source>
        <strain evidence="1">SC-2020</strain>
    </source>
</reference>
<organism evidence="1 2">
    <name type="scientific">Populus alba x Populus x berolinensis</name>
    <dbReference type="NCBI Taxonomy" id="444605"/>
    <lineage>
        <taxon>Eukaryota</taxon>
        <taxon>Viridiplantae</taxon>
        <taxon>Streptophyta</taxon>
        <taxon>Embryophyta</taxon>
        <taxon>Tracheophyta</taxon>
        <taxon>Spermatophyta</taxon>
        <taxon>Magnoliopsida</taxon>
        <taxon>eudicotyledons</taxon>
        <taxon>Gunneridae</taxon>
        <taxon>Pentapetalae</taxon>
        <taxon>rosids</taxon>
        <taxon>fabids</taxon>
        <taxon>Malpighiales</taxon>
        <taxon>Salicaceae</taxon>
        <taxon>Saliceae</taxon>
        <taxon>Populus</taxon>
    </lineage>
</organism>
<dbReference type="EMBL" id="JAQIZT010000013">
    <property type="protein sequence ID" value="KAJ6976146.1"/>
    <property type="molecule type" value="Genomic_DNA"/>
</dbReference>
<name>A0AAD6Q252_9ROSI</name>
<proteinExistence type="predicted"/>
<evidence type="ECO:0000313" key="2">
    <source>
        <dbReference type="Proteomes" id="UP001164929"/>
    </source>
</evidence>
<dbReference type="AlphaFoldDB" id="A0AAD6Q252"/>
<keyword evidence="2" id="KW-1185">Reference proteome</keyword>
<protein>
    <submittedName>
        <fullName evidence="1">Uncharacterized protein</fullName>
    </submittedName>
</protein>
<dbReference type="Proteomes" id="UP001164929">
    <property type="component" value="Chromosome 13"/>
</dbReference>